<comment type="subunit">
    <text evidence="6">Heterooligomer composed of large and small subunits.</text>
</comment>
<keyword evidence="8" id="KW-1185">Reference proteome</keyword>
<keyword evidence="5 6" id="KW-0269">Exonuclease</keyword>
<organism evidence="7 8">
    <name type="scientific">Alloacidobacterium dinghuense</name>
    <dbReference type="NCBI Taxonomy" id="2763107"/>
    <lineage>
        <taxon>Bacteria</taxon>
        <taxon>Pseudomonadati</taxon>
        <taxon>Acidobacteriota</taxon>
        <taxon>Terriglobia</taxon>
        <taxon>Terriglobales</taxon>
        <taxon>Acidobacteriaceae</taxon>
        <taxon>Alloacidobacterium</taxon>
    </lineage>
</organism>
<dbReference type="AlphaFoldDB" id="A0A7G8BN76"/>
<sequence>MSSFEESLKRLEKIVEQMERGDLPLEESIRLFEEGMSLSAVCKEHLDQAEGKVQILMKQRDGSMKAEPFPPQK</sequence>
<dbReference type="PIRSF" id="PIRSF006488">
    <property type="entry name" value="Exonuc_VII_S"/>
    <property type="match status" value="1"/>
</dbReference>
<dbReference type="GO" id="GO:0008855">
    <property type="term" value="F:exodeoxyribonuclease VII activity"/>
    <property type="evidence" value="ECO:0007669"/>
    <property type="project" value="UniProtKB-UniRule"/>
</dbReference>
<protein>
    <recommendedName>
        <fullName evidence="6">Exodeoxyribonuclease 7 small subunit</fullName>
        <ecNumber evidence="6">3.1.11.6</ecNumber>
    </recommendedName>
    <alternativeName>
        <fullName evidence="6">Exodeoxyribonuclease VII small subunit</fullName>
        <shortName evidence="6">Exonuclease VII small subunit</shortName>
    </alternativeName>
</protein>
<keyword evidence="2 6" id="KW-0963">Cytoplasm</keyword>
<dbReference type="NCBIfam" id="TIGR01280">
    <property type="entry name" value="xseB"/>
    <property type="match status" value="1"/>
</dbReference>
<evidence type="ECO:0000256" key="1">
    <source>
        <dbReference type="ARBA" id="ARBA00009998"/>
    </source>
</evidence>
<dbReference type="PANTHER" id="PTHR34137:SF1">
    <property type="entry name" value="EXODEOXYRIBONUCLEASE 7 SMALL SUBUNIT"/>
    <property type="match status" value="1"/>
</dbReference>
<accession>A0A7G8BN76</accession>
<dbReference type="InterPro" id="IPR003761">
    <property type="entry name" value="Exonuc_VII_S"/>
</dbReference>
<dbReference type="PANTHER" id="PTHR34137">
    <property type="entry name" value="EXODEOXYRIBONUCLEASE 7 SMALL SUBUNIT"/>
    <property type="match status" value="1"/>
</dbReference>
<dbReference type="KEGG" id="adin:H7849_08855"/>
<dbReference type="InterPro" id="IPR037004">
    <property type="entry name" value="Exonuc_VII_ssu_sf"/>
</dbReference>
<dbReference type="EC" id="3.1.11.6" evidence="6"/>
<dbReference type="EMBL" id="CP060394">
    <property type="protein sequence ID" value="QNI33996.1"/>
    <property type="molecule type" value="Genomic_DNA"/>
</dbReference>
<gene>
    <name evidence="6 7" type="primary">xseB</name>
    <name evidence="7" type="ORF">H7849_08855</name>
</gene>
<proteinExistence type="inferred from homology"/>
<dbReference type="GO" id="GO:0006308">
    <property type="term" value="P:DNA catabolic process"/>
    <property type="evidence" value="ECO:0007669"/>
    <property type="project" value="UniProtKB-UniRule"/>
</dbReference>
<evidence type="ECO:0000256" key="4">
    <source>
        <dbReference type="ARBA" id="ARBA00022801"/>
    </source>
</evidence>
<comment type="similarity">
    <text evidence="1 6">Belongs to the XseB family.</text>
</comment>
<keyword evidence="4 6" id="KW-0378">Hydrolase</keyword>
<dbReference type="Gene3D" id="1.10.287.1040">
    <property type="entry name" value="Exonuclease VII, small subunit"/>
    <property type="match status" value="1"/>
</dbReference>
<comment type="function">
    <text evidence="6">Bidirectionally degrades single-stranded DNA into large acid-insoluble oligonucleotides, which are then degraded further into small acid-soluble oligonucleotides.</text>
</comment>
<name>A0A7G8BN76_9BACT</name>
<evidence type="ECO:0000256" key="5">
    <source>
        <dbReference type="ARBA" id="ARBA00022839"/>
    </source>
</evidence>
<evidence type="ECO:0000256" key="6">
    <source>
        <dbReference type="HAMAP-Rule" id="MF_00337"/>
    </source>
</evidence>
<evidence type="ECO:0000256" key="2">
    <source>
        <dbReference type="ARBA" id="ARBA00022490"/>
    </source>
</evidence>
<dbReference type="GO" id="GO:0005829">
    <property type="term" value="C:cytosol"/>
    <property type="evidence" value="ECO:0007669"/>
    <property type="project" value="TreeGrafter"/>
</dbReference>
<comment type="subcellular location">
    <subcellularLocation>
        <location evidence="6">Cytoplasm</location>
    </subcellularLocation>
</comment>
<dbReference type="Pfam" id="PF02609">
    <property type="entry name" value="Exonuc_VII_S"/>
    <property type="match status" value="1"/>
</dbReference>
<dbReference type="Proteomes" id="UP000515312">
    <property type="component" value="Chromosome"/>
</dbReference>
<dbReference type="SUPFAM" id="SSF116842">
    <property type="entry name" value="XseB-like"/>
    <property type="match status" value="1"/>
</dbReference>
<dbReference type="NCBIfam" id="NF002140">
    <property type="entry name" value="PRK00977.1-4"/>
    <property type="match status" value="1"/>
</dbReference>
<evidence type="ECO:0000313" key="8">
    <source>
        <dbReference type="Proteomes" id="UP000515312"/>
    </source>
</evidence>
<reference evidence="7 8" key="1">
    <citation type="submission" date="2020-08" db="EMBL/GenBank/DDBJ databases">
        <title>Edaphobacter telluris sp. nov. and Acidobacterium dinghuensis sp. nov., two acidobacteria isolated from forest soil.</title>
        <authorList>
            <person name="Fu J."/>
            <person name="Qiu L."/>
        </authorList>
    </citation>
    <scope>NUCLEOTIDE SEQUENCE [LARGE SCALE GENOMIC DNA]</scope>
    <source>
        <strain evidence="7">4Y35</strain>
    </source>
</reference>
<comment type="catalytic activity">
    <reaction evidence="6">
        <text>Exonucleolytic cleavage in either 5'- to 3'- or 3'- to 5'-direction to yield nucleoside 5'-phosphates.</text>
        <dbReference type="EC" id="3.1.11.6"/>
    </reaction>
</comment>
<evidence type="ECO:0000256" key="3">
    <source>
        <dbReference type="ARBA" id="ARBA00022722"/>
    </source>
</evidence>
<dbReference type="HAMAP" id="MF_00337">
    <property type="entry name" value="Exonuc_7_S"/>
    <property type="match status" value="1"/>
</dbReference>
<keyword evidence="3 6" id="KW-0540">Nuclease</keyword>
<dbReference type="GO" id="GO:0009318">
    <property type="term" value="C:exodeoxyribonuclease VII complex"/>
    <property type="evidence" value="ECO:0007669"/>
    <property type="project" value="UniProtKB-UniRule"/>
</dbReference>
<evidence type="ECO:0000313" key="7">
    <source>
        <dbReference type="EMBL" id="QNI33996.1"/>
    </source>
</evidence>